<dbReference type="OrthoDB" id="9782196at2"/>
<dbReference type="InterPro" id="IPR036280">
    <property type="entry name" value="Multihaem_cyt_sf"/>
</dbReference>
<dbReference type="EMBL" id="AP025739">
    <property type="protein sequence ID" value="BDI34077.1"/>
    <property type="molecule type" value="Genomic_DNA"/>
</dbReference>
<proteinExistence type="predicted"/>
<keyword evidence="1" id="KW-1133">Transmembrane helix</keyword>
<keyword evidence="1" id="KW-0472">Membrane</keyword>
<gene>
    <name evidence="3" type="ORF">CCAX7_61280</name>
</gene>
<evidence type="ECO:0000259" key="2">
    <source>
        <dbReference type="Pfam" id="PF14522"/>
    </source>
</evidence>
<organism evidence="3 4">
    <name type="scientific">Capsulimonas corticalis</name>
    <dbReference type="NCBI Taxonomy" id="2219043"/>
    <lineage>
        <taxon>Bacteria</taxon>
        <taxon>Bacillati</taxon>
        <taxon>Armatimonadota</taxon>
        <taxon>Armatimonadia</taxon>
        <taxon>Capsulimonadales</taxon>
        <taxon>Capsulimonadaceae</taxon>
        <taxon>Capsulimonas</taxon>
    </lineage>
</organism>
<evidence type="ECO:0000256" key="1">
    <source>
        <dbReference type="SAM" id="Phobius"/>
    </source>
</evidence>
<feature type="transmembrane region" description="Helical" evidence="1">
    <location>
        <begin position="28"/>
        <end position="48"/>
    </location>
</feature>
<dbReference type="KEGG" id="ccot:CCAX7_61280"/>
<keyword evidence="1" id="KW-0812">Transmembrane</keyword>
<feature type="domain" description="Cytochrome c7-like" evidence="2">
    <location>
        <begin position="146"/>
        <end position="208"/>
    </location>
</feature>
<dbReference type="Proteomes" id="UP000287394">
    <property type="component" value="Chromosome"/>
</dbReference>
<dbReference type="AlphaFoldDB" id="A0A9N7L9T1"/>
<reference evidence="3 4" key="1">
    <citation type="journal article" date="2019" name="Int. J. Syst. Evol. Microbiol.">
        <title>Capsulimonas corticalis gen. nov., sp. nov., an aerobic capsulated bacterium, of a novel bacterial order, Capsulimonadales ord. nov., of the class Armatimonadia of the phylum Armatimonadetes.</title>
        <authorList>
            <person name="Li J."/>
            <person name="Kudo C."/>
            <person name="Tonouchi A."/>
        </authorList>
    </citation>
    <scope>NUCLEOTIDE SEQUENCE [LARGE SCALE GENOMIC DNA]</scope>
    <source>
        <strain evidence="3 4">AX-7</strain>
    </source>
</reference>
<dbReference type="CDD" id="cd08168">
    <property type="entry name" value="Cytochrom_C3"/>
    <property type="match status" value="1"/>
</dbReference>
<protein>
    <submittedName>
        <fullName evidence="3">Cytochrome c</fullName>
    </submittedName>
</protein>
<name>A0A9N7L9T1_9BACT</name>
<dbReference type="RefSeq" id="WP_125206000.1">
    <property type="nucleotide sequence ID" value="NZ_AP025739.1"/>
</dbReference>
<dbReference type="PANTHER" id="PTHR39425">
    <property type="entry name" value="LIPOPROTEIN CYTOCHROME C"/>
    <property type="match status" value="1"/>
</dbReference>
<dbReference type="InterPro" id="IPR029467">
    <property type="entry name" value="Cyt_c7-like"/>
</dbReference>
<evidence type="ECO:0000313" key="3">
    <source>
        <dbReference type="EMBL" id="BDI34077.1"/>
    </source>
</evidence>
<sequence>MRILSYPLAKRSIIAAKKMGLPGLTQTWRTRLATFTGVLIILLGCSLVTRPQTTHERKTGWVGNPGPAQPVAFYHQVHVSELHIPCAYCHWTAATSREANIPPVETCWGCHKNISITHPEIAKVRKYYLSAQPIPWVRVNQQPDYVHFSHTAHVSANVPCATCHGEVGKMLVVSQPIEMNMGWCVTCHRSNEKRFHPKKAAVDCYTCHY</sequence>
<dbReference type="Pfam" id="PF14522">
    <property type="entry name" value="Cytochrome_C7"/>
    <property type="match status" value="1"/>
</dbReference>
<accession>A0A9N7L9T1</accession>
<dbReference type="PANTHER" id="PTHR39425:SF1">
    <property type="entry name" value="CYTOCHROME C7-LIKE DOMAIN-CONTAINING PROTEIN"/>
    <property type="match status" value="1"/>
</dbReference>
<dbReference type="Gene3D" id="3.90.10.10">
    <property type="entry name" value="Cytochrome C3"/>
    <property type="match status" value="2"/>
</dbReference>
<dbReference type="SUPFAM" id="SSF48695">
    <property type="entry name" value="Multiheme cytochromes"/>
    <property type="match status" value="1"/>
</dbReference>
<evidence type="ECO:0000313" key="4">
    <source>
        <dbReference type="Proteomes" id="UP000287394"/>
    </source>
</evidence>
<keyword evidence="4" id="KW-1185">Reference proteome</keyword>